<gene>
    <name evidence="1" type="ORF">RHODGE_RHODGE_01168</name>
</gene>
<dbReference type="RefSeq" id="WP_244601489.1">
    <property type="nucleotide sequence ID" value="NZ_UWOC01000099.1"/>
</dbReference>
<dbReference type="InterPro" id="IPR037175">
    <property type="entry name" value="KFase_sf"/>
</dbReference>
<dbReference type="GO" id="GO:0019441">
    <property type="term" value="P:L-tryptophan catabolic process to kynurenine"/>
    <property type="evidence" value="ECO:0007669"/>
    <property type="project" value="InterPro"/>
</dbReference>
<dbReference type="PANTHER" id="PTHR34861:SF10">
    <property type="entry name" value="CYCLASE"/>
    <property type="match status" value="1"/>
</dbReference>
<dbReference type="Pfam" id="PF04199">
    <property type="entry name" value="Cyclase"/>
    <property type="match status" value="1"/>
</dbReference>
<protein>
    <recommendedName>
        <fullName evidence="3">Cyclase</fullName>
    </recommendedName>
</protein>
<accession>A0A3S4B399</accession>
<reference evidence="2" key="1">
    <citation type="submission" date="2018-10" db="EMBL/GenBank/DDBJ databases">
        <authorList>
            <person name="Peiro R."/>
            <person name="Begona"/>
            <person name="Cbmso G."/>
            <person name="Lopez M."/>
            <person name="Gonzalez S."/>
            <person name="Sacristan E."/>
            <person name="Castillo E."/>
        </authorList>
    </citation>
    <scope>NUCLEOTIDE SEQUENCE [LARGE SCALE GENOMIC DNA]</scope>
</reference>
<dbReference type="InterPro" id="IPR007325">
    <property type="entry name" value="KFase/CYL"/>
</dbReference>
<dbReference type="Proteomes" id="UP000289200">
    <property type="component" value="Unassembled WGS sequence"/>
</dbReference>
<comment type="caution">
    <text evidence="1">The sequence shown here is derived from an EMBL/GenBank/DDBJ whole genome shotgun (WGS) entry which is preliminary data.</text>
</comment>
<evidence type="ECO:0000313" key="2">
    <source>
        <dbReference type="Proteomes" id="UP000289200"/>
    </source>
</evidence>
<sequence>MDITVGKQAIADASKTLSNWGRWGKDDQIGTLNHVAPEDVIHAAALIRSGKVFALGIPLDRDGPQTGLFGGRFNPIHQMLATGTDAVAGQQDWNKIRYADDTINLCVQGATHWDALGHVFYEDKAYNGHDARLIDSRGLGVLGIEHSRNKMVGRGVLLDIARFRGVDWLKDGEAISNDELNTCARAQNVEIRKGDFVILRTGQMERCLAEGRWGGYAGGDAPGVKFENCYWCQEHQIAAICSDTWGVEVRPNETDEANQPWHWVVIPAMGLCMGEMFYVKELAADCADDGVYEFFFCGPPLIITGGTGSPINPQAVK</sequence>
<dbReference type="GO" id="GO:0004061">
    <property type="term" value="F:arylformamidase activity"/>
    <property type="evidence" value="ECO:0007669"/>
    <property type="project" value="InterPro"/>
</dbReference>
<dbReference type="PANTHER" id="PTHR34861">
    <property type="match status" value="1"/>
</dbReference>
<dbReference type="AlphaFoldDB" id="A0A3S4B399"/>
<organism evidence="1 2">
    <name type="scientific">Rhodoplanes serenus</name>
    <dbReference type="NCBI Taxonomy" id="200615"/>
    <lineage>
        <taxon>Bacteria</taxon>
        <taxon>Pseudomonadati</taxon>
        <taxon>Pseudomonadota</taxon>
        <taxon>Alphaproteobacteria</taxon>
        <taxon>Hyphomicrobiales</taxon>
        <taxon>Nitrobacteraceae</taxon>
        <taxon>Rhodoplanes</taxon>
    </lineage>
</organism>
<keyword evidence="2" id="KW-1185">Reference proteome</keyword>
<dbReference type="SUPFAM" id="SSF102198">
    <property type="entry name" value="Putative cyclase"/>
    <property type="match status" value="1"/>
</dbReference>
<dbReference type="Gene3D" id="3.50.30.50">
    <property type="entry name" value="Putative cyclase"/>
    <property type="match status" value="1"/>
</dbReference>
<proteinExistence type="predicted"/>
<dbReference type="EMBL" id="UWOC01000099">
    <property type="protein sequence ID" value="VCU08032.1"/>
    <property type="molecule type" value="Genomic_DNA"/>
</dbReference>
<evidence type="ECO:0008006" key="3">
    <source>
        <dbReference type="Google" id="ProtNLM"/>
    </source>
</evidence>
<evidence type="ECO:0000313" key="1">
    <source>
        <dbReference type="EMBL" id="VCU08032.1"/>
    </source>
</evidence>
<name>A0A3S4B399_9BRAD</name>